<name>H5UUP2_9MICO</name>
<sequence length="273" mass="28084">MPDLLAPFAHAVAAALAGTHHVLVSTGLAPDAGLTWVLAIAGLVLAVRLLLLPVAIHSVRLARASALARPHLTAVRERYRGRTDPASLRAQSEELRRVQAEHGVSRLGCLPVLLQLPVLFALYHVLADVAAGRTLGALDAALVASAGSAAVLGVHLADRAGALLTSPGHFVVVAALALCSAGLGYATQRWFVLPNTSLEGMPAQLADVQRLLPVLSAAGLLVAAASVPAGLLVYWVASNAVTLVQQAVVTTWFPTPGTEAHACREARLAATAG</sequence>
<feature type="transmembrane region" description="Helical" evidence="13">
    <location>
        <begin position="107"/>
        <end position="126"/>
    </location>
</feature>
<evidence type="ECO:0000256" key="13">
    <source>
        <dbReference type="SAM" id="Phobius"/>
    </source>
</evidence>
<accession>H5UUP2</accession>
<dbReference type="EMBL" id="BAFE01000089">
    <property type="protein sequence ID" value="GAB49450.1"/>
    <property type="molecule type" value="Genomic_DNA"/>
</dbReference>
<comment type="function">
    <text evidence="7">Required for the insertion and/or proper folding and/or complex formation of integral membrane proteins into the membrane. Involved in integration of membrane proteins that insert both dependently and independently of the Sec translocase complex, as well as at least some lipoproteins. Aids folding of multispanning membrane proteins.</text>
</comment>
<dbReference type="RefSeq" id="WP_009483293.1">
    <property type="nucleotide sequence ID" value="NZ_BAFE01000089.1"/>
</dbReference>
<organism evidence="15 16">
    <name type="scientific">Mobilicoccus pelagius NBRC 104925</name>
    <dbReference type="NCBI Taxonomy" id="1089455"/>
    <lineage>
        <taxon>Bacteria</taxon>
        <taxon>Bacillati</taxon>
        <taxon>Actinomycetota</taxon>
        <taxon>Actinomycetes</taxon>
        <taxon>Micrococcales</taxon>
        <taxon>Dermatophilaceae</taxon>
        <taxon>Mobilicoccus</taxon>
    </lineage>
</organism>
<dbReference type="GO" id="GO:0051205">
    <property type="term" value="P:protein insertion into membrane"/>
    <property type="evidence" value="ECO:0007669"/>
    <property type="project" value="TreeGrafter"/>
</dbReference>
<comment type="similarity">
    <text evidence="2">Belongs to the OXA1/ALB3/YidC family. Type 1 subfamily.</text>
</comment>
<evidence type="ECO:0000256" key="9">
    <source>
        <dbReference type="ARBA" id="ARBA00031538"/>
    </source>
</evidence>
<comment type="caution">
    <text evidence="15">The sequence shown here is derived from an EMBL/GenBank/DDBJ whole genome shotgun (WGS) entry which is preliminary data.</text>
</comment>
<dbReference type="GO" id="GO:0032977">
    <property type="term" value="F:membrane insertase activity"/>
    <property type="evidence" value="ECO:0007669"/>
    <property type="project" value="InterPro"/>
</dbReference>
<feature type="transmembrane region" description="Helical" evidence="13">
    <location>
        <begin position="211"/>
        <end position="237"/>
    </location>
</feature>
<dbReference type="AlphaFoldDB" id="H5UUP2"/>
<evidence type="ECO:0000259" key="14">
    <source>
        <dbReference type="Pfam" id="PF02096"/>
    </source>
</evidence>
<keyword evidence="16" id="KW-1185">Reference proteome</keyword>
<evidence type="ECO:0000256" key="8">
    <source>
        <dbReference type="ARBA" id="ARBA00026028"/>
    </source>
</evidence>
<evidence type="ECO:0000256" key="7">
    <source>
        <dbReference type="ARBA" id="ARBA00025034"/>
    </source>
</evidence>
<dbReference type="STRING" id="1089455.MOPEL_130_00570"/>
<evidence type="ECO:0000256" key="3">
    <source>
        <dbReference type="ARBA" id="ARBA00015325"/>
    </source>
</evidence>
<proteinExistence type="inferred from homology"/>
<dbReference type="InterPro" id="IPR001708">
    <property type="entry name" value="YidC/ALB3/OXA1/COX18"/>
</dbReference>
<evidence type="ECO:0000313" key="16">
    <source>
        <dbReference type="Proteomes" id="UP000004367"/>
    </source>
</evidence>
<evidence type="ECO:0000256" key="5">
    <source>
        <dbReference type="ARBA" id="ARBA00022989"/>
    </source>
</evidence>
<keyword evidence="4 12" id="KW-0812">Transmembrane</keyword>
<dbReference type="PANTHER" id="PTHR12428:SF65">
    <property type="entry name" value="CYTOCHROME C OXIDASE ASSEMBLY PROTEIN COX18, MITOCHONDRIAL"/>
    <property type="match status" value="1"/>
</dbReference>
<evidence type="ECO:0000256" key="2">
    <source>
        <dbReference type="ARBA" id="ARBA00010527"/>
    </source>
</evidence>
<dbReference type="GO" id="GO:0005886">
    <property type="term" value="C:plasma membrane"/>
    <property type="evidence" value="ECO:0007669"/>
    <property type="project" value="TreeGrafter"/>
</dbReference>
<feature type="domain" description="Membrane insertase YidC/Oxa/ALB C-terminal" evidence="14">
    <location>
        <begin position="36"/>
        <end position="250"/>
    </location>
</feature>
<feature type="transmembrane region" description="Helical" evidence="13">
    <location>
        <begin position="169"/>
        <end position="191"/>
    </location>
</feature>
<evidence type="ECO:0000256" key="6">
    <source>
        <dbReference type="ARBA" id="ARBA00023136"/>
    </source>
</evidence>
<evidence type="ECO:0000313" key="15">
    <source>
        <dbReference type="EMBL" id="GAB49450.1"/>
    </source>
</evidence>
<evidence type="ECO:0000256" key="1">
    <source>
        <dbReference type="ARBA" id="ARBA00004141"/>
    </source>
</evidence>
<dbReference type="NCBIfam" id="TIGR03592">
    <property type="entry name" value="yidC_oxa1_cterm"/>
    <property type="match status" value="1"/>
</dbReference>
<gene>
    <name evidence="15" type="ORF">MOPEL_130_00570</name>
</gene>
<comment type="subunit">
    <text evidence="8">Interacts with the Sec translocase complex via SecD. Specifically interacts with transmembrane segments of nascent integral membrane proteins during membrane integration.</text>
</comment>
<dbReference type="Proteomes" id="UP000004367">
    <property type="component" value="Unassembled WGS sequence"/>
</dbReference>
<feature type="transmembrane region" description="Helical" evidence="13">
    <location>
        <begin position="33"/>
        <end position="56"/>
    </location>
</feature>
<evidence type="ECO:0000256" key="12">
    <source>
        <dbReference type="RuleBase" id="RU003945"/>
    </source>
</evidence>
<dbReference type="InterPro" id="IPR028055">
    <property type="entry name" value="YidC/Oxa/ALB_C"/>
</dbReference>
<dbReference type="Pfam" id="PF02096">
    <property type="entry name" value="60KD_IMP"/>
    <property type="match status" value="1"/>
</dbReference>
<protein>
    <recommendedName>
        <fullName evidence="3">Membrane protein insertase YidC</fullName>
    </recommendedName>
    <alternativeName>
        <fullName evidence="11">Foldase YidC</fullName>
    </alternativeName>
    <alternativeName>
        <fullName evidence="10">Membrane integrase YidC</fullName>
    </alternativeName>
    <alternativeName>
        <fullName evidence="9">Membrane protein YidC</fullName>
    </alternativeName>
</protein>
<keyword evidence="5 13" id="KW-1133">Transmembrane helix</keyword>
<evidence type="ECO:0000256" key="11">
    <source>
        <dbReference type="ARBA" id="ARBA00033342"/>
    </source>
</evidence>
<dbReference type="PANTHER" id="PTHR12428">
    <property type="entry name" value="OXA1"/>
    <property type="match status" value="1"/>
</dbReference>
<comment type="subcellular location">
    <subcellularLocation>
        <location evidence="1 12">Membrane</location>
        <topology evidence="1 12">Multi-pass membrane protein</topology>
    </subcellularLocation>
</comment>
<feature type="transmembrane region" description="Helical" evidence="13">
    <location>
        <begin position="138"/>
        <end position="157"/>
    </location>
</feature>
<dbReference type="eggNOG" id="COG0706">
    <property type="taxonomic scope" value="Bacteria"/>
</dbReference>
<reference evidence="15 16" key="1">
    <citation type="submission" date="2012-02" db="EMBL/GenBank/DDBJ databases">
        <title>Whole genome shotgun sequence of Mobilicoccus pelagius NBRC 104925.</title>
        <authorList>
            <person name="Yoshida Y."/>
            <person name="Hosoyama A."/>
            <person name="Tsuchikane K."/>
            <person name="Katsumata H."/>
            <person name="Yamazaki S."/>
            <person name="Fujita N."/>
        </authorList>
    </citation>
    <scope>NUCLEOTIDE SEQUENCE [LARGE SCALE GENOMIC DNA]</scope>
    <source>
        <strain evidence="15 16">NBRC 104925</strain>
    </source>
</reference>
<evidence type="ECO:0000256" key="4">
    <source>
        <dbReference type="ARBA" id="ARBA00022692"/>
    </source>
</evidence>
<dbReference type="OrthoDB" id="3771955at2"/>
<evidence type="ECO:0000256" key="10">
    <source>
        <dbReference type="ARBA" id="ARBA00033245"/>
    </source>
</evidence>
<keyword evidence="6 13" id="KW-0472">Membrane</keyword>